<dbReference type="InterPro" id="IPR001806">
    <property type="entry name" value="Small_GTPase"/>
</dbReference>
<reference evidence="1" key="2">
    <citation type="submission" date="2020-08" db="EMBL/GenBank/DDBJ databases">
        <title>Plant Genome Project.</title>
        <authorList>
            <person name="Zhang R.-G."/>
        </authorList>
    </citation>
    <scope>NUCLEOTIDE SEQUENCE</scope>
    <source>
        <strain evidence="1">Huo1</strain>
        <tissue evidence="1">Leaf</tissue>
    </source>
</reference>
<evidence type="ECO:0000313" key="1">
    <source>
        <dbReference type="EMBL" id="KAG6433143.1"/>
    </source>
</evidence>
<dbReference type="AlphaFoldDB" id="A0A8X8YP69"/>
<gene>
    <name evidence="1" type="ORF">SASPL_104751</name>
</gene>
<dbReference type="Pfam" id="PF00071">
    <property type="entry name" value="Ras"/>
    <property type="match status" value="1"/>
</dbReference>
<sequence length="226" mass="25106">MKDAIARKLDELRERTEKSVWITADTKVSVDEVKSFAEEEGLFFIETSALDSTNVMKAFEIYDKVSRKILNSDSYKADLLVSRVRLANGVGLSKQHRGVISSSPPPPLLILAVLLAAASQSQVATCTKQSFNNNKRYTFCNDLPSLNSYLHWDFDEPQSTLFVAFIATPSKPDGWVSSGMAGSQALLAFQGLVFALLLRPKKNHKIRIYWKVYHEGVGYSVAVVGI</sequence>
<accession>A0A8X8YP69</accession>
<dbReference type="PANTHER" id="PTHR23130:SF195">
    <property type="entry name" value="CYTOCHROME B561 AND DOMON DOMAIN-CONTAINING PROTEIN"/>
    <property type="match status" value="1"/>
</dbReference>
<dbReference type="InterPro" id="IPR027417">
    <property type="entry name" value="P-loop_NTPase"/>
</dbReference>
<dbReference type="PANTHER" id="PTHR23130">
    <property type="entry name" value="CYTOCHROME B561 AND DOMON DOMAIN-CONTAINING PROTEIN"/>
    <property type="match status" value="1"/>
</dbReference>
<organism evidence="1">
    <name type="scientific">Salvia splendens</name>
    <name type="common">Scarlet sage</name>
    <dbReference type="NCBI Taxonomy" id="180675"/>
    <lineage>
        <taxon>Eukaryota</taxon>
        <taxon>Viridiplantae</taxon>
        <taxon>Streptophyta</taxon>
        <taxon>Embryophyta</taxon>
        <taxon>Tracheophyta</taxon>
        <taxon>Spermatophyta</taxon>
        <taxon>Magnoliopsida</taxon>
        <taxon>eudicotyledons</taxon>
        <taxon>Gunneridae</taxon>
        <taxon>Pentapetalae</taxon>
        <taxon>asterids</taxon>
        <taxon>lamiids</taxon>
        <taxon>Lamiales</taxon>
        <taxon>Lamiaceae</taxon>
        <taxon>Nepetoideae</taxon>
        <taxon>Mentheae</taxon>
        <taxon>Salviinae</taxon>
        <taxon>Salvia</taxon>
        <taxon>Salvia subgen. Calosphace</taxon>
        <taxon>core Calosphace</taxon>
    </lineage>
</organism>
<dbReference type="EMBL" id="PNBA02000002">
    <property type="protein sequence ID" value="KAG6433143.1"/>
    <property type="molecule type" value="Genomic_DNA"/>
</dbReference>
<reference evidence="1" key="1">
    <citation type="submission" date="2018-01" db="EMBL/GenBank/DDBJ databases">
        <authorList>
            <person name="Mao J.F."/>
        </authorList>
    </citation>
    <scope>NUCLEOTIDE SEQUENCE</scope>
    <source>
        <strain evidence="1">Huo1</strain>
        <tissue evidence="1">Leaf</tissue>
    </source>
</reference>
<evidence type="ECO:0008006" key="3">
    <source>
        <dbReference type="Google" id="ProtNLM"/>
    </source>
</evidence>
<dbReference type="GO" id="GO:0003924">
    <property type="term" value="F:GTPase activity"/>
    <property type="evidence" value="ECO:0007669"/>
    <property type="project" value="InterPro"/>
</dbReference>
<dbReference type="GO" id="GO:0005525">
    <property type="term" value="F:GTP binding"/>
    <property type="evidence" value="ECO:0007669"/>
    <property type="project" value="InterPro"/>
</dbReference>
<dbReference type="SUPFAM" id="SSF52540">
    <property type="entry name" value="P-loop containing nucleoside triphosphate hydrolases"/>
    <property type="match status" value="1"/>
</dbReference>
<proteinExistence type="predicted"/>
<comment type="caution">
    <text evidence="1">The sequence shown here is derived from an EMBL/GenBank/DDBJ whole genome shotgun (WGS) entry which is preliminary data.</text>
</comment>
<protein>
    <recommendedName>
        <fullName evidence="3">Ras-related protein Rab-11A</fullName>
    </recommendedName>
</protein>
<evidence type="ECO:0000313" key="2">
    <source>
        <dbReference type="Proteomes" id="UP000298416"/>
    </source>
</evidence>
<dbReference type="Gene3D" id="3.40.50.300">
    <property type="entry name" value="P-loop containing nucleotide triphosphate hydrolases"/>
    <property type="match status" value="1"/>
</dbReference>
<name>A0A8X8YP69_SALSN</name>
<dbReference type="Proteomes" id="UP000298416">
    <property type="component" value="Unassembled WGS sequence"/>
</dbReference>
<keyword evidence="2" id="KW-1185">Reference proteome</keyword>